<keyword evidence="1" id="KW-0812">Transmembrane</keyword>
<organism evidence="2 3">
    <name type="scientific">Luteibacter yeojuensis</name>
    <dbReference type="NCBI Taxonomy" id="345309"/>
    <lineage>
        <taxon>Bacteria</taxon>
        <taxon>Pseudomonadati</taxon>
        <taxon>Pseudomonadota</taxon>
        <taxon>Gammaproteobacteria</taxon>
        <taxon>Lysobacterales</taxon>
        <taxon>Rhodanobacteraceae</taxon>
        <taxon>Luteibacter</taxon>
    </lineage>
</organism>
<keyword evidence="1" id="KW-1133">Transmembrane helix</keyword>
<evidence type="ECO:0000313" key="3">
    <source>
        <dbReference type="Proteomes" id="UP000033651"/>
    </source>
</evidence>
<feature type="transmembrane region" description="Helical" evidence="1">
    <location>
        <begin position="32"/>
        <end position="55"/>
    </location>
</feature>
<evidence type="ECO:0000313" key="2">
    <source>
        <dbReference type="EMBL" id="KJV36084.1"/>
    </source>
</evidence>
<reference evidence="2 3" key="1">
    <citation type="submission" date="2015-03" db="EMBL/GenBank/DDBJ databases">
        <title>Draft genome sequence of Luteibacter yeojuensis strain SU11.</title>
        <authorList>
            <person name="Sulaiman J."/>
            <person name="Priya K."/>
            <person name="Chan K.-G."/>
        </authorList>
    </citation>
    <scope>NUCLEOTIDE SEQUENCE [LARGE SCALE GENOMIC DNA]</scope>
    <source>
        <strain evidence="2 3">SU11</strain>
    </source>
</reference>
<dbReference type="AlphaFoldDB" id="A0A0F3L159"/>
<feature type="transmembrane region" description="Helical" evidence="1">
    <location>
        <begin position="6"/>
        <end position="25"/>
    </location>
</feature>
<dbReference type="RefSeq" id="WP_045828711.1">
    <property type="nucleotide sequence ID" value="NZ_JZRB01000013.1"/>
</dbReference>
<protein>
    <submittedName>
        <fullName evidence="2">Uncharacterized protein</fullName>
    </submittedName>
</protein>
<name>A0A0F3L159_9GAMM</name>
<keyword evidence="1" id="KW-0472">Membrane</keyword>
<dbReference type="OrthoDB" id="5958866at2"/>
<sequence length="98" mass="10292">MSGGLLVVDLAACGLVTLTAGWLVTDRQLSRAARVCCAAIVAGACVNTIGIYGMLAALDGFFYGDVWPSEVLVDVGVASLLLRWAVRLHRAPRESTCP</sequence>
<proteinExistence type="predicted"/>
<comment type="caution">
    <text evidence="2">The sequence shown here is derived from an EMBL/GenBank/DDBJ whole genome shotgun (WGS) entry which is preliminary data.</text>
</comment>
<gene>
    <name evidence="2" type="ORF">VI08_06285</name>
</gene>
<evidence type="ECO:0000256" key="1">
    <source>
        <dbReference type="SAM" id="Phobius"/>
    </source>
</evidence>
<dbReference type="Proteomes" id="UP000033651">
    <property type="component" value="Unassembled WGS sequence"/>
</dbReference>
<keyword evidence="3" id="KW-1185">Reference proteome</keyword>
<accession>A0A0F3L159</accession>
<dbReference type="EMBL" id="JZRB01000013">
    <property type="protein sequence ID" value="KJV36084.1"/>
    <property type="molecule type" value="Genomic_DNA"/>
</dbReference>
<dbReference type="PATRIC" id="fig|345309.4.peg.445"/>